<protein>
    <submittedName>
        <fullName evidence="1">Uncharacterized protein</fullName>
    </submittedName>
</protein>
<reference evidence="1" key="1">
    <citation type="submission" date="2023-06" db="EMBL/GenBank/DDBJ databases">
        <title>Genome-scale phylogeny and comparative genomics of the fungal order Sordariales.</title>
        <authorList>
            <consortium name="Lawrence Berkeley National Laboratory"/>
            <person name="Hensen N."/>
            <person name="Bonometti L."/>
            <person name="Westerberg I."/>
            <person name="Brannstrom I.O."/>
            <person name="Guillou S."/>
            <person name="Cros-Aarteil S."/>
            <person name="Calhoun S."/>
            <person name="Haridas S."/>
            <person name="Kuo A."/>
            <person name="Mondo S."/>
            <person name="Pangilinan J."/>
            <person name="Riley R."/>
            <person name="Labutti K."/>
            <person name="Andreopoulos B."/>
            <person name="Lipzen A."/>
            <person name="Chen C."/>
            <person name="Yanf M."/>
            <person name="Daum C."/>
            <person name="Ng V."/>
            <person name="Clum A."/>
            <person name="Steindorff A."/>
            <person name="Ohm R."/>
            <person name="Martin F."/>
            <person name="Silar P."/>
            <person name="Natvig D."/>
            <person name="Lalanne C."/>
            <person name="Gautier V."/>
            <person name="Ament-Velasquez S.L."/>
            <person name="Kruys A."/>
            <person name="Hutchinson M.I."/>
            <person name="Powell A.J."/>
            <person name="Barry K."/>
            <person name="Miller A.N."/>
            <person name="Grigoriev I.V."/>
            <person name="Debuchy R."/>
            <person name="Gladieux P."/>
            <person name="Thoren M.H."/>
            <person name="Johannesson H."/>
        </authorList>
    </citation>
    <scope>NUCLEOTIDE SEQUENCE</scope>
    <source>
        <strain evidence="1">SMH2532-1</strain>
    </source>
</reference>
<dbReference type="AlphaFoldDB" id="A0AA39Y411"/>
<name>A0AA39Y411_9PEZI</name>
<evidence type="ECO:0000313" key="2">
    <source>
        <dbReference type="Proteomes" id="UP001174936"/>
    </source>
</evidence>
<comment type="caution">
    <text evidence="1">The sequence shown here is derived from an EMBL/GenBank/DDBJ whole genome shotgun (WGS) entry which is preliminary data.</text>
</comment>
<proteinExistence type="predicted"/>
<evidence type="ECO:0000313" key="1">
    <source>
        <dbReference type="EMBL" id="KAK0644457.1"/>
    </source>
</evidence>
<gene>
    <name evidence="1" type="ORF">B0T16DRAFT_197005</name>
</gene>
<accession>A0AA39Y411</accession>
<keyword evidence="2" id="KW-1185">Reference proteome</keyword>
<sequence length="77" mass="8686">MGIALEGGLHFHRRLGALIFFIVLESSSRHCVSSKLPRFSSRPRPLFYLGVILRRVSHSHSFISLCLYLAHIPVPTS</sequence>
<organism evidence="1 2">
    <name type="scientific">Cercophora newfieldiana</name>
    <dbReference type="NCBI Taxonomy" id="92897"/>
    <lineage>
        <taxon>Eukaryota</taxon>
        <taxon>Fungi</taxon>
        <taxon>Dikarya</taxon>
        <taxon>Ascomycota</taxon>
        <taxon>Pezizomycotina</taxon>
        <taxon>Sordariomycetes</taxon>
        <taxon>Sordariomycetidae</taxon>
        <taxon>Sordariales</taxon>
        <taxon>Lasiosphaeriaceae</taxon>
        <taxon>Cercophora</taxon>
    </lineage>
</organism>
<dbReference type="EMBL" id="JAULSV010000005">
    <property type="protein sequence ID" value="KAK0644457.1"/>
    <property type="molecule type" value="Genomic_DNA"/>
</dbReference>
<dbReference type="Proteomes" id="UP001174936">
    <property type="component" value="Unassembled WGS sequence"/>
</dbReference>